<protein>
    <submittedName>
        <fullName evidence="1">Uncharacterized protein</fullName>
    </submittedName>
</protein>
<sequence length="317" mass="37923">MPSSRRFFHETDNSRLERERELWEQGQQQAKLSNERYHYLCAAIQEAYTFNIVPRDANNYPRPGLIFSSYTAYDLEPVRGLNFHPQYDTPFDPEDIRYYVSQFRRNWKCREGGILYCLAEGRRWWKMLFNYHSSAATTGHKVWDRLFAELKNNNFDKRSIRCMFFARESGCLDPNCPFLHDEEQCRKDRQAVLRDRRYSITRIPIREVSMRQAEQMNAYNAKYPDRTLDDIEDDDPELTAINLEPFKIDAICWNPACLRVRFKEPYEHESEVSKISRCKRCTIASYCSVKCQTADWPRHKRDPCAPMEEIIENDDLW</sequence>
<proteinExistence type="predicted"/>
<name>A0ACB8SK44_9AGAM</name>
<keyword evidence="2" id="KW-1185">Reference proteome</keyword>
<dbReference type="EMBL" id="MU277261">
    <property type="protein sequence ID" value="KAI0056597.1"/>
    <property type="molecule type" value="Genomic_DNA"/>
</dbReference>
<dbReference type="Proteomes" id="UP000814140">
    <property type="component" value="Unassembled WGS sequence"/>
</dbReference>
<reference evidence="1" key="1">
    <citation type="submission" date="2021-03" db="EMBL/GenBank/DDBJ databases">
        <authorList>
            <consortium name="DOE Joint Genome Institute"/>
            <person name="Ahrendt S."/>
            <person name="Looney B.P."/>
            <person name="Miyauchi S."/>
            <person name="Morin E."/>
            <person name="Drula E."/>
            <person name="Courty P.E."/>
            <person name="Chicoki N."/>
            <person name="Fauchery L."/>
            <person name="Kohler A."/>
            <person name="Kuo A."/>
            <person name="Labutti K."/>
            <person name="Pangilinan J."/>
            <person name="Lipzen A."/>
            <person name="Riley R."/>
            <person name="Andreopoulos W."/>
            <person name="He G."/>
            <person name="Johnson J."/>
            <person name="Barry K.W."/>
            <person name="Grigoriev I.V."/>
            <person name="Nagy L."/>
            <person name="Hibbett D."/>
            <person name="Henrissat B."/>
            <person name="Matheny P.B."/>
            <person name="Labbe J."/>
            <person name="Martin F."/>
        </authorList>
    </citation>
    <scope>NUCLEOTIDE SEQUENCE</scope>
    <source>
        <strain evidence="1">HHB10654</strain>
    </source>
</reference>
<evidence type="ECO:0000313" key="2">
    <source>
        <dbReference type="Proteomes" id="UP000814140"/>
    </source>
</evidence>
<comment type="caution">
    <text evidence="1">The sequence shown here is derived from an EMBL/GenBank/DDBJ whole genome shotgun (WGS) entry which is preliminary data.</text>
</comment>
<evidence type="ECO:0000313" key="1">
    <source>
        <dbReference type="EMBL" id="KAI0056597.1"/>
    </source>
</evidence>
<gene>
    <name evidence="1" type="ORF">BV25DRAFT_1813747</name>
</gene>
<organism evidence="1 2">
    <name type="scientific">Artomyces pyxidatus</name>
    <dbReference type="NCBI Taxonomy" id="48021"/>
    <lineage>
        <taxon>Eukaryota</taxon>
        <taxon>Fungi</taxon>
        <taxon>Dikarya</taxon>
        <taxon>Basidiomycota</taxon>
        <taxon>Agaricomycotina</taxon>
        <taxon>Agaricomycetes</taxon>
        <taxon>Russulales</taxon>
        <taxon>Auriscalpiaceae</taxon>
        <taxon>Artomyces</taxon>
    </lineage>
</organism>
<accession>A0ACB8SK44</accession>
<feature type="non-terminal residue" evidence="1">
    <location>
        <position position="317"/>
    </location>
</feature>
<reference evidence="1" key="2">
    <citation type="journal article" date="2022" name="New Phytol.">
        <title>Evolutionary transition to the ectomycorrhizal habit in the genomes of a hyperdiverse lineage of mushroom-forming fungi.</title>
        <authorList>
            <person name="Looney B."/>
            <person name="Miyauchi S."/>
            <person name="Morin E."/>
            <person name="Drula E."/>
            <person name="Courty P.E."/>
            <person name="Kohler A."/>
            <person name="Kuo A."/>
            <person name="LaButti K."/>
            <person name="Pangilinan J."/>
            <person name="Lipzen A."/>
            <person name="Riley R."/>
            <person name="Andreopoulos W."/>
            <person name="He G."/>
            <person name="Johnson J."/>
            <person name="Nolan M."/>
            <person name="Tritt A."/>
            <person name="Barry K.W."/>
            <person name="Grigoriev I.V."/>
            <person name="Nagy L.G."/>
            <person name="Hibbett D."/>
            <person name="Henrissat B."/>
            <person name="Matheny P.B."/>
            <person name="Labbe J."/>
            <person name="Martin F.M."/>
        </authorList>
    </citation>
    <scope>NUCLEOTIDE SEQUENCE</scope>
    <source>
        <strain evidence="1">HHB10654</strain>
    </source>
</reference>